<dbReference type="Pfam" id="PF02452">
    <property type="entry name" value="PemK_toxin"/>
    <property type="match status" value="1"/>
</dbReference>
<comment type="similarity">
    <text evidence="1">Belongs to the PemK/MazF family.</text>
</comment>
<dbReference type="GO" id="GO:0006402">
    <property type="term" value="P:mRNA catabolic process"/>
    <property type="evidence" value="ECO:0007669"/>
    <property type="project" value="TreeGrafter"/>
</dbReference>
<dbReference type="GO" id="GO:0003677">
    <property type="term" value="F:DNA binding"/>
    <property type="evidence" value="ECO:0007669"/>
    <property type="project" value="InterPro"/>
</dbReference>
<dbReference type="GO" id="GO:0004521">
    <property type="term" value="F:RNA endonuclease activity"/>
    <property type="evidence" value="ECO:0007669"/>
    <property type="project" value="TreeGrafter"/>
</dbReference>
<organism evidence="3 4">
    <name type="scientific">Bacillus cereus</name>
    <dbReference type="NCBI Taxonomy" id="1396"/>
    <lineage>
        <taxon>Bacteria</taxon>
        <taxon>Bacillati</taxon>
        <taxon>Bacillota</taxon>
        <taxon>Bacilli</taxon>
        <taxon>Bacillales</taxon>
        <taxon>Bacillaceae</taxon>
        <taxon>Bacillus</taxon>
        <taxon>Bacillus cereus group</taxon>
    </lineage>
</organism>
<keyword evidence="2" id="KW-1277">Toxin-antitoxin system</keyword>
<dbReference type="PANTHER" id="PTHR33988:SF2">
    <property type="entry name" value="ENDORIBONUCLEASE MAZF"/>
    <property type="match status" value="1"/>
</dbReference>
<comment type="caution">
    <text evidence="3">The sequence shown here is derived from an EMBL/GenBank/DDBJ whole genome shotgun (WGS) entry which is preliminary data.</text>
</comment>
<dbReference type="RefSeq" id="WP_098361850.1">
    <property type="nucleotide sequence ID" value="NZ_NTUE01000041.1"/>
</dbReference>
<dbReference type="InterPro" id="IPR011067">
    <property type="entry name" value="Plasmid_toxin/cell-grow_inhib"/>
</dbReference>
<sequence>MPLIKRMVNLVERMSRKLHLSNSDKSEKLLEWSIKKIRLNRNFHLRNTKVIYRGEIYWCELGENVGNEESKRRPVVIIQNQKGNDKSPTTIIAPITNATINLPIAVPLNRVENPNVTGTIDLGQIRVIHKSRLIGNNIDKLKNAELKKVDHALMKSIGTYQYLIREKQKFEQKEIYATSLNRILGDVRQELGVKKNEDILSAIQSLKNK</sequence>
<evidence type="ECO:0008006" key="5">
    <source>
        <dbReference type="Google" id="ProtNLM"/>
    </source>
</evidence>
<name>A0A2A8U011_BACCE</name>
<dbReference type="GO" id="GO:0016075">
    <property type="term" value="P:rRNA catabolic process"/>
    <property type="evidence" value="ECO:0007669"/>
    <property type="project" value="TreeGrafter"/>
</dbReference>
<evidence type="ECO:0000256" key="2">
    <source>
        <dbReference type="ARBA" id="ARBA00022649"/>
    </source>
</evidence>
<dbReference type="Gene3D" id="2.30.30.110">
    <property type="match status" value="1"/>
</dbReference>
<evidence type="ECO:0000313" key="4">
    <source>
        <dbReference type="Proteomes" id="UP000221438"/>
    </source>
</evidence>
<evidence type="ECO:0000256" key="1">
    <source>
        <dbReference type="ARBA" id="ARBA00007521"/>
    </source>
</evidence>
<gene>
    <name evidence="3" type="ORF">COA08_10275</name>
</gene>
<evidence type="ECO:0000313" key="3">
    <source>
        <dbReference type="EMBL" id="PGQ10531.1"/>
    </source>
</evidence>
<dbReference type="SUPFAM" id="SSF50118">
    <property type="entry name" value="Cell growth inhibitor/plasmid maintenance toxic component"/>
    <property type="match status" value="1"/>
</dbReference>
<dbReference type="PANTHER" id="PTHR33988">
    <property type="entry name" value="ENDORIBONUCLEASE MAZF-RELATED"/>
    <property type="match status" value="1"/>
</dbReference>
<protein>
    <recommendedName>
        <fullName evidence="5">Type II toxin-antitoxin system PemK/MazF family toxin</fullName>
    </recommendedName>
</protein>
<proteinExistence type="inferred from homology"/>
<accession>A0A2A8U011</accession>
<dbReference type="InterPro" id="IPR003477">
    <property type="entry name" value="PemK-like"/>
</dbReference>
<dbReference type="Proteomes" id="UP000221438">
    <property type="component" value="Unassembled WGS sequence"/>
</dbReference>
<dbReference type="AlphaFoldDB" id="A0A2A8U011"/>
<reference evidence="3 4" key="1">
    <citation type="submission" date="2017-09" db="EMBL/GenBank/DDBJ databases">
        <title>Large-scale bioinformatics analysis of Bacillus genomes uncovers conserved roles of natural products in bacterial physiology.</title>
        <authorList>
            <consortium name="Agbiome Team Llc"/>
            <person name="Bleich R.M."/>
            <person name="Grubbs K.J."/>
            <person name="Santa Maria K.C."/>
            <person name="Allen S.E."/>
            <person name="Farag S."/>
            <person name="Shank E.A."/>
            <person name="Bowers A."/>
        </authorList>
    </citation>
    <scope>NUCLEOTIDE SEQUENCE [LARGE SCALE GENOMIC DNA]</scope>
    <source>
        <strain evidence="3 4">AFS046104</strain>
    </source>
</reference>
<dbReference type="EMBL" id="NUJQ01000006">
    <property type="protein sequence ID" value="PGQ10531.1"/>
    <property type="molecule type" value="Genomic_DNA"/>
</dbReference>